<keyword evidence="3" id="KW-0813">Transport</keyword>
<dbReference type="GO" id="GO:0005743">
    <property type="term" value="C:mitochondrial inner membrane"/>
    <property type="evidence" value="ECO:0007669"/>
    <property type="project" value="TreeGrafter"/>
</dbReference>
<dbReference type="GO" id="GO:0015421">
    <property type="term" value="F:ABC-type oligopeptide transporter activity"/>
    <property type="evidence" value="ECO:0007669"/>
    <property type="project" value="TreeGrafter"/>
</dbReference>
<accession>R4X8A8</accession>
<keyword evidence="4 12" id="KW-0812">Transmembrane</keyword>
<dbReference type="PANTHER" id="PTHR43394:SF16">
    <property type="entry name" value="ABC TRANSPORTER B FAMILY MEMBER 4-LIKE ISOFORM X1"/>
    <property type="match status" value="1"/>
</dbReference>
<protein>
    <submittedName>
        <fullName evidence="15">ABC multidrug transporter Mdr1</fullName>
    </submittedName>
</protein>
<evidence type="ECO:0000256" key="8">
    <source>
        <dbReference type="ARBA" id="ARBA00022989"/>
    </source>
</evidence>
<dbReference type="GO" id="GO:0090374">
    <property type="term" value="P:oligopeptide export from mitochondrion"/>
    <property type="evidence" value="ECO:0007669"/>
    <property type="project" value="TreeGrafter"/>
</dbReference>
<dbReference type="Proteomes" id="UP000013776">
    <property type="component" value="Unassembled WGS sequence"/>
</dbReference>
<dbReference type="PANTHER" id="PTHR43394">
    <property type="entry name" value="ATP-DEPENDENT PERMEASE MDL1, MITOCHONDRIAL"/>
    <property type="match status" value="1"/>
</dbReference>
<dbReference type="Gene3D" id="3.40.50.300">
    <property type="entry name" value="P-loop containing nucleotide triphosphate hydrolases"/>
    <property type="match status" value="2"/>
</dbReference>
<dbReference type="Gene3D" id="1.20.1560.10">
    <property type="entry name" value="ABC transporter type 1, transmembrane domain"/>
    <property type="match status" value="1"/>
</dbReference>
<dbReference type="STRING" id="1097556.R4X8A8"/>
<sequence length="1310" mass="142738">MAIFGRRSKRTADSLSEKADSSAVSRTASDVDGSVGTEDKTRRDGEADPLKDLEPAQREALLAQIDTPVTKDVTYFGLMRYATPYDRVLQLIGVVTCIAAGAALPLMTIVFGSLTQSFTDAARGQSLSQFQHDVNHLTLYFVYIAIGVFGTTYIYTTCFIIAGENITKQLRAAYLKAIMRQNVAYFDKLGAGAVTTRITSDTNLIQDGISQKIGLTLAAVATLFSAFIIAFIKNWKLTLILSSILPAMIGSTAVVGRFFERFTKQSLDLYSEGGTLAEEVISSIRVTQSFGTQEKLAKLFDKHLAASEQAGFKKSRTLGIMLGSIFFVMYSGYALAFWEGSRMLLRGEINTGTVINVFFAVIIGSFSLGQIGPNIQAFTSAISAGKKIFETIDRVPSIDVYSDAGIRLDNVKGDIELKHIKFIYPARPEQIVLYDMNLSIPAGKVTALVGASGSGKSTIVGLVERFYDPISGEVTIDGVPIRDINITSLRSHVSLVSQEPNLFATTVFENVAHGLIGTKYEDATVEVKREMVLKACTEANAAGFIETLPQGYDTHVGEKGMLLSGGQKQRVAIARAIISNPQILILDEATAALDTKSEVVVQDALDRASHNRTTIVIAHRLSTIKNAHNIVVMTKGRLIEQGTHNDLIEKEGAYYALVQAQRIAQAQKQSETSTEGESSEGTNLSKEKTEANRLELARTTTGQSISAKVLADRGSGDAKKEHGVWFLIRFVGSFNRNEWPVMLLGFVAAVLCGAVYPAQAVVYAKLITLFTNINNPHFQHDANLYALLFFIIAIVEFSAYFGTAYFFGRCSEMMIRRVRLLTFRSILRQDVAFFDRDENSTGALTSSLATQCTDLAGLHGNTLGTILTIFTNLASGAVLSLIVSWRLALVTISVMPVLVTAGYLRFKLLTVYQNRTKKAYEASANFACEATSVIRTVASLTREKDVYRIYEASLAGPQKAAFVSTLKTTVFFAASQSIVFLINGLAFWYGSTLIVSGRIGIYDFFLCFVAITFGAQSAGQFFSFAPDITKARTSAQNVVALVERKPEIDVWSNEGSQTGISEGLIEFDNVHFRYPTRPDVPVLRGLNLKVLPGQYVALVGASGCGKSTTIGLIERFYNPLSGRVTADGQDLTTINLEKYRRSMSLVAQEPTLYQGTIKFNVLLGANRDDVSQAELEQACRDANILEFIESLPAGFETMCGNRGTALSGGQKQRIAIARALIRNPKILLLDEATSALDSESEKVVQAALDKAAKGRTTIAVAHRLSTIQKADVIYVFDQGRIAESGTHHELVNAGGLYAELVLQQSLEKQQ</sequence>
<name>R4X8A8_TAPDE</name>
<dbReference type="Pfam" id="PF00664">
    <property type="entry name" value="ABC_membrane"/>
    <property type="match status" value="2"/>
</dbReference>
<dbReference type="GO" id="GO:0005524">
    <property type="term" value="F:ATP binding"/>
    <property type="evidence" value="ECO:0007669"/>
    <property type="project" value="UniProtKB-KW"/>
</dbReference>
<feature type="transmembrane region" description="Helical" evidence="12">
    <location>
        <begin position="318"/>
        <end position="337"/>
    </location>
</feature>
<feature type="transmembrane region" description="Helical" evidence="12">
    <location>
        <begin position="213"/>
        <end position="232"/>
    </location>
</feature>
<dbReference type="PROSITE" id="PS50929">
    <property type="entry name" value="ABC_TM1F"/>
    <property type="match status" value="2"/>
</dbReference>
<keyword evidence="9 12" id="KW-0472">Membrane</keyword>
<dbReference type="SMART" id="SM00382">
    <property type="entry name" value="AAA"/>
    <property type="match status" value="2"/>
</dbReference>
<dbReference type="GO" id="GO:0016887">
    <property type="term" value="F:ATP hydrolysis activity"/>
    <property type="evidence" value="ECO:0007669"/>
    <property type="project" value="InterPro"/>
</dbReference>
<dbReference type="PROSITE" id="PS50893">
    <property type="entry name" value="ABC_TRANSPORTER_2"/>
    <property type="match status" value="2"/>
</dbReference>
<gene>
    <name evidence="15" type="ORF">TAPDE_001648</name>
</gene>
<feature type="transmembrane region" description="Helical" evidence="12">
    <location>
        <begin position="88"/>
        <end position="111"/>
    </location>
</feature>
<feature type="domain" description="ABC transporter" evidence="13">
    <location>
        <begin position="415"/>
        <end position="660"/>
    </location>
</feature>
<keyword evidence="5" id="KW-0677">Repeat</keyword>
<reference evidence="15 16" key="1">
    <citation type="journal article" date="2013" name="MBio">
        <title>Genome sequencing of the plant pathogen Taphrina deformans, the causal agent of peach leaf curl.</title>
        <authorList>
            <person name="Cisse O.H."/>
            <person name="Almeida J.M.G.C.F."/>
            <person name="Fonseca A."/>
            <person name="Kumar A.A."/>
            <person name="Salojaervi J."/>
            <person name="Overmyer K."/>
            <person name="Hauser P.M."/>
            <person name="Pagni M."/>
        </authorList>
    </citation>
    <scope>NUCLEOTIDE SEQUENCE [LARGE SCALE GENOMIC DNA]</scope>
    <source>
        <strain evidence="16">PYCC 5710 / ATCC 11124 / CBS 356.35 / IMI 108563 / JCM 9778 / NBRC 8474</strain>
    </source>
</reference>
<evidence type="ECO:0000256" key="3">
    <source>
        <dbReference type="ARBA" id="ARBA00022448"/>
    </source>
</evidence>
<evidence type="ECO:0000256" key="10">
    <source>
        <dbReference type="ARBA" id="ARBA00023180"/>
    </source>
</evidence>
<comment type="caution">
    <text evidence="15">The sequence shown here is derived from an EMBL/GenBank/DDBJ whole genome shotgun (WGS) entry which is preliminary data.</text>
</comment>
<evidence type="ECO:0000256" key="11">
    <source>
        <dbReference type="SAM" id="MobiDB-lite"/>
    </source>
</evidence>
<dbReference type="InterPro" id="IPR011527">
    <property type="entry name" value="ABC1_TM_dom"/>
</dbReference>
<evidence type="ECO:0000313" key="16">
    <source>
        <dbReference type="Proteomes" id="UP000013776"/>
    </source>
</evidence>
<dbReference type="SUPFAM" id="SSF90123">
    <property type="entry name" value="ABC transporter transmembrane region"/>
    <property type="match status" value="2"/>
</dbReference>
<evidence type="ECO:0000259" key="13">
    <source>
        <dbReference type="PROSITE" id="PS50893"/>
    </source>
</evidence>
<feature type="transmembrane region" description="Helical" evidence="12">
    <location>
        <begin position="140"/>
        <end position="162"/>
    </location>
</feature>
<dbReference type="EMBL" id="CAHR02000058">
    <property type="protein sequence ID" value="CCG81794.1"/>
    <property type="molecule type" value="Genomic_DNA"/>
</dbReference>
<dbReference type="FunFam" id="1.20.1560.10:FF:000102">
    <property type="entry name" value="ABC multidrug transporter Mdr1"/>
    <property type="match status" value="1"/>
</dbReference>
<evidence type="ECO:0000256" key="5">
    <source>
        <dbReference type="ARBA" id="ARBA00022737"/>
    </source>
</evidence>
<evidence type="ECO:0000256" key="7">
    <source>
        <dbReference type="ARBA" id="ARBA00022840"/>
    </source>
</evidence>
<dbReference type="CDD" id="cd18578">
    <property type="entry name" value="ABC_6TM_Pgp_ABCB1_D2_like"/>
    <property type="match status" value="1"/>
</dbReference>
<evidence type="ECO:0000256" key="9">
    <source>
        <dbReference type="ARBA" id="ARBA00023136"/>
    </source>
</evidence>
<dbReference type="Pfam" id="PF00005">
    <property type="entry name" value="ABC_tran"/>
    <property type="match status" value="2"/>
</dbReference>
<feature type="domain" description="ABC transporter" evidence="13">
    <location>
        <begin position="1065"/>
        <end position="1303"/>
    </location>
</feature>
<dbReference type="PROSITE" id="PS00211">
    <property type="entry name" value="ABC_TRANSPORTER_1"/>
    <property type="match status" value="2"/>
</dbReference>
<keyword evidence="7" id="KW-0067">ATP-binding</keyword>
<feature type="compositionally biased region" description="Low complexity" evidence="11">
    <location>
        <begin position="670"/>
        <end position="682"/>
    </location>
</feature>
<comment type="similarity">
    <text evidence="2">Belongs to the ABC transporter superfamily. ABCB family. Multidrug resistance exporter (TC 3.A.1.201) subfamily.</text>
</comment>
<feature type="transmembrane region" description="Helical" evidence="12">
    <location>
        <begin position="238"/>
        <end position="259"/>
    </location>
</feature>
<dbReference type="FunFam" id="3.40.50.300:FF:002064">
    <property type="entry name" value="Multidrug resistance protein 1, 2, 3"/>
    <property type="match status" value="1"/>
</dbReference>
<evidence type="ECO:0000256" key="4">
    <source>
        <dbReference type="ARBA" id="ARBA00022692"/>
    </source>
</evidence>
<keyword evidence="16" id="KW-1185">Reference proteome</keyword>
<feature type="transmembrane region" description="Helical" evidence="12">
    <location>
        <begin position="1001"/>
        <end position="1022"/>
    </location>
</feature>
<dbReference type="InterPro" id="IPR017871">
    <property type="entry name" value="ABC_transporter-like_CS"/>
</dbReference>
<feature type="compositionally biased region" description="Basic and acidic residues" evidence="11">
    <location>
        <begin position="37"/>
        <end position="51"/>
    </location>
</feature>
<evidence type="ECO:0000256" key="1">
    <source>
        <dbReference type="ARBA" id="ARBA00004141"/>
    </source>
</evidence>
<keyword evidence="8 12" id="KW-1133">Transmembrane helix</keyword>
<feature type="compositionally biased region" description="Basic and acidic residues" evidence="11">
    <location>
        <begin position="10"/>
        <end position="20"/>
    </location>
</feature>
<feature type="domain" description="ABC transmembrane type-1" evidence="14">
    <location>
        <begin position="91"/>
        <end position="380"/>
    </location>
</feature>
<evidence type="ECO:0000259" key="14">
    <source>
        <dbReference type="PROSITE" id="PS50929"/>
    </source>
</evidence>
<keyword evidence="10" id="KW-0325">Glycoprotein</keyword>
<dbReference type="InterPro" id="IPR003593">
    <property type="entry name" value="AAA+_ATPase"/>
</dbReference>
<feature type="transmembrane region" description="Helical" evidence="12">
    <location>
        <begin position="739"/>
        <end position="764"/>
    </location>
</feature>
<evidence type="ECO:0000256" key="12">
    <source>
        <dbReference type="SAM" id="Phobius"/>
    </source>
</evidence>
<feature type="region of interest" description="Disordered" evidence="11">
    <location>
        <begin position="1"/>
        <end position="51"/>
    </location>
</feature>
<comment type="subcellular location">
    <subcellularLocation>
        <location evidence="1">Membrane</location>
        <topology evidence="1">Multi-pass membrane protein</topology>
    </subcellularLocation>
</comment>
<feature type="transmembrane region" description="Helical" evidence="12">
    <location>
        <begin position="863"/>
        <end position="882"/>
    </location>
</feature>
<feature type="domain" description="ABC transmembrane type-1" evidence="14">
    <location>
        <begin position="743"/>
        <end position="1030"/>
    </location>
</feature>
<dbReference type="FunFam" id="1.20.1560.10:FF:000009">
    <property type="entry name" value="ABC transporter B family member 1"/>
    <property type="match status" value="1"/>
</dbReference>
<dbReference type="eggNOG" id="KOG0055">
    <property type="taxonomic scope" value="Eukaryota"/>
</dbReference>
<dbReference type="InterPro" id="IPR036640">
    <property type="entry name" value="ABC1_TM_sf"/>
</dbReference>
<organism evidence="15 16">
    <name type="scientific">Taphrina deformans (strain PYCC 5710 / ATCC 11124 / CBS 356.35 / IMI 108563 / JCM 9778 / NBRC 8474)</name>
    <name type="common">Peach leaf curl fungus</name>
    <name type="synonym">Lalaria deformans</name>
    <dbReference type="NCBI Taxonomy" id="1097556"/>
    <lineage>
        <taxon>Eukaryota</taxon>
        <taxon>Fungi</taxon>
        <taxon>Dikarya</taxon>
        <taxon>Ascomycota</taxon>
        <taxon>Taphrinomycotina</taxon>
        <taxon>Taphrinomycetes</taxon>
        <taxon>Taphrinales</taxon>
        <taxon>Taphrinaceae</taxon>
        <taxon>Taphrina</taxon>
    </lineage>
</organism>
<feature type="transmembrane region" description="Helical" evidence="12">
    <location>
        <begin position="969"/>
        <end position="989"/>
    </location>
</feature>
<feature type="transmembrane region" description="Helical" evidence="12">
    <location>
        <begin position="888"/>
        <end position="906"/>
    </location>
</feature>
<dbReference type="OrthoDB" id="6500128at2759"/>
<evidence type="ECO:0000256" key="6">
    <source>
        <dbReference type="ARBA" id="ARBA00022741"/>
    </source>
</evidence>
<dbReference type="CDD" id="cd18577">
    <property type="entry name" value="ABC_6TM_Pgp_ABCB1_D1_like"/>
    <property type="match status" value="1"/>
</dbReference>
<feature type="transmembrane region" description="Helical" evidence="12">
    <location>
        <begin position="784"/>
        <end position="807"/>
    </location>
</feature>
<dbReference type="InterPro" id="IPR027417">
    <property type="entry name" value="P-loop_NTPase"/>
</dbReference>
<feature type="region of interest" description="Disordered" evidence="11">
    <location>
        <begin position="667"/>
        <end position="692"/>
    </location>
</feature>
<evidence type="ECO:0000256" key="2">
    <source>
        <dbReference type="ARBA" id="ARBA00007577"/>
    </source>
</evidence>
<dbReference type="InterPro" id="IPR039421">
    <property type="entry name" value="Type_1_exporter"/>
</dbReference>
<dbReference type="CDD" id="cd03249">
    <property type="entry name" value="ABC_MTABC3_MDL1_MDL2"/>
    <property type="match status" value="2"/>
</dbReference>
<dbReference type="InterPro" id="IPR003439">
    <property type="entry name" value="ABC_transporter-like_ATP-bd"/>
</dbReference>
<feature type="transmembrane region" description="Helical" evidence="12">
    <location>
        <begin position="349"/>
        <end position="368"/>
    </location>
</feature>
<proteinExistence type="inferred from homology"/>
<keyword evidence="6" id="KW-0547">Nucleotide-binding</keyword>
<dbReference type="SUPFAM" id="SSF52540">
    <property type="entry name" value="P-loop containing nucleoside triphosphate hydrolases"/>
    <property type="match status" value="2"/>
</dbReference>
<dbReference type="FunFam" id="3.40.50.300:FF:000913">
    <property type="entry name" value="ABC multidrug transporter SitT"/>
    <property type="match status" value="1"/>
</dbReference>
<evidence type="ECO:0000313" key="15">
    <source>
        <dbReference type="EMBL" id="CCG81794.1"/>
    </source>
</evidence>